<dbReference type="Gene3D" id="3.30.540.10">
    <property type="entry name" value="Fructose-1,6-Bisphosphatase, subunit A, domain 1"/>
    <property type="match status" value="1"/>
</dbReference>
<dbReference type="GO" id="GO:0046872">
    <property type="term" value="F:metal ion binding"/>
    <property type="evidence" value="ECO:0007669"/>
    <property type="project" value="UniProtKB-KW"/>
</dbReference>
<evidence type="ECO:0000256" key="1">
    <source>
        <dbReference type="ARBA" id="ARBA00022723"/>
    </source>
</evidence>
<keyword evidence="3" id="KW-0460">Magnesium</keyword>
<dbReference type="AlphaFoldDB" id="A0A6J6LW91"/>
<keyword evidence="1" id="KW-0479">Metal-binding</keyword>
<dbReference type="EMBL" id="CAEZWE010000101">
    <property type="protein sequence ID" value="CAB4665238.1"/>
    <property type="molecule type" value="Genomic_DNA"/>
</dbReference>
<dbReference type="CDD" id="cd01637">
    <property type="entry name" value="IMPase_like"/>
    <property type="match status" value="1"/>
</dbReference>
<sequence>MARFDCTSDDRDILGFLHDVADAAADTIDELGNWSFTGHRDGQYDGDVAVDEIVVDMCEAAGFYVLSEESGAGDFEWPLRDDRLLIVVDPVDGSTNASKGLPWFATSLCVVDKDGPRVALVAEQSGSETRYAAIRGAGANVDGIRLIVRPNIDVSSAVIGVNALPDAGHGWWQVRTMGAASLDISVVARGGLDGYIDFDGLGVWDYLAAVLICQEAGVIVTEAEGRSLLVFDADQRRRPVVAVSEEILQSLLRAQALPRR</sequence>
<evidence type="ECO:0000256" key="3">
    <source>
        <dbReference type="ARBA" id="ARBA00022842"/>
    </source>
</evidence>
<organism evidence="4">
    <name type="scientific">freshwater metagenome</name>
    <dbReference type="NCBI Taxonomy" id="449393"/>
    <lineage>
        <taxon>unclassified sequences</taxon>
        <taxon>metagenomes</taxon>
        <taxon>ecological metagenomes</taxon>
    </lineage>
</organism>
<dbReference type="PANTHER" id="PTHR20854:SF4">
    <property type="entry name" value="INOSITOL-1-MONOPHOSPHATASE-RELATED"/>
    <property type="match status" value="1"/>
</dbReference>
<proteinExistence type="predicted"/>
<dbReference type="GO" id="GO:0008934">
    <property type="term" value="F:inositol monophosphate 1-phosphatase activity"/>
    <property type="evidence" value="ECO:0007669"/>
    <property type="project" value="TreeGrafter"/>
</dbReference>
<dbReference type="Gene3D" id="3.40.190.80">
    <property type="match status" value="1"/>
</dbReference>
<gene>
    <name evidence="4" type="ORF">UFOPK2169_01672</name>
</gene>
<dbReference type="GO" id="GO:0007165">
    <property type="term" value="P:signal transduction"/>
    <property type="evidence" value="ECO:0007669"/>
    <property type="project" value="TreeGrafter"/>
</dbReference>
<keyword evidence="2" id="KW-0378">Hydrolase</keyword>
<dbReference type="SUPFAM" id="SSF56655">
    <property type="entry name" value="Carbohydrate phosphatase"/>
    <property type="match status" value="1"/>
</dbReference>
<reference evidence="4" key="1">
    <citation type="submission" date="2020-05" db="EMBL/GenBank/DDBJ databases">
        <authorList>
            <person name="Chiriac C."/>
            <person name="Salcher M."/>
            <person name="Ghai R."/>
            <person name="Kavagutti S V."/>
        </authorList>
    </citation>
    <scope>NUCLEOTIDE SEQUENCE</scope>
</reference>
<evidence type="ECO:0000256" key="2">
    <source>
        <dbReference type="ARBA" id="ARBA00022801"/>
    </source>
</evidence>
<dbReference type="PRINTS" id="PR00377">
    <property type="entry name" value="IMPHPHTASES"/>
</dbReference>
<dbReference type="PANTHER" id="PTHR20854">
    <property type="entry name" value="INOSITOL MONOPHOSPHATASE"/>
    <property type="match status" value="1"/>
</dbReference>
<dbReference type="GO" id="GO:0006020">
    <property type="term" value="P:inositol metabolic process"/>
    <property type="evidence" value="ECO:0007669"/>
    <property type="project" value="TreeGrafter"/>
</dbReference>
<dbReference type="InterPro" id="IPR000760">
    <property type="entry name" value="Inositol_monophosphatase-like"/>
</dbReference>
<protein>
    <submittedName>
        <fullName evidence="4">Unannotated protein</fullName>
    </submittedName>
</protein>
<evidence type="ECO:0000313" key="4">
    <source>
        <dbReference type="EMBL" id="CAB4665238.1"/>
    </source>
</evidence>
<accession>A0A6J6LW91</accession>
<dbReference type="Pfam" id="PF00459">
    <property type="entry name" value="Inositol_P"/>
    <property type="match status" value="1"/>
</dbReference>
<dbReference type="InterPro" id="IPR020583">
    <property type="entry name" value="Inositol_monoP_metal-BS"/>
</dbReference>
<dbReference type="PROSITE" id="PS00629">
    <property type="entry name" value="IMP_1"/>
    <property type="match status" value="1"/>
</dbReference>
<name>A0A6J6LW91_9ZZZZ</name>